<evidence type="ECO:0000256" key="1">
    <source>
        <dbReference type="SAM" id="MobiDB-lite"/>
    </source>
</evidence>
<feature type="region of interest" description="Disordered" evidence="1">
    <location>
        <begin position="65"/>
        <end position="135"/>
    </location>
</feature>
<proteinExistence type="predicted"/>
<feature type="compositionally biased region" description="Basic and acidic residues" evidence="1">
    <location>
        <begin position="113"/>
        <end position="135"/>
    </location>
</feature>
<feature type="region of interest" description="Disordered" evidence="1">
    <location>
        <begin position="1"/>
        <end position="52"/>
    </location>
</feature>
<dbReference type="Proteomes" id="UP000559256">
    <property type="component" value="Unassembled WGS sequence"/>
</dbReference>
<protein>
    <submittedName>
        <fullName evidence="2">Uncharacterized protein</fullName>
    </submittedName>
</protein>
<sequence>MSDKYGRVGFNKDNLTDDSANENLTLDERTKNYPSEGDTTSSGGYSATSNVWTDKAQRGNLAFALERDPNSQPNSQFNSRYASRNGSQTMIDQSLSGSDLSGQLRIAVAKAKLGRDGGKEREEERERMEDLGPGA</sequence>
<gene>
    <name evidence="2" type="ORF">D9758_016099</name>
</gene>
<feature type="compositionally biased region" description="Polar residues" evidence="1">
    <location>
        <begin position="70"/>
        <end position="91"/>
    </location>
</feature>
<dbReference type="AlphaFoldDB" id="A0A8H5FN44"/>
<feature type="compositionally biased region" description="Low complexity" evidence="1">
    <location>
        <begin position="92"/>
        <end position="104"/>
    </location>
</feature>
<dbReference type="OrthoDB" id="3250036at2759"/>
<comment type="caution">
    <text evidence="2">The sequence shown here is derived from an EMBL/GenBank/DDBJ whole genome shotgun (WGS) entry which is preliminary data.</text>
</comment>
<reference evidence="2 3" key="1">
    <citation type="journal article" date="2020" name="ISME J.">
        <title>Uncovering the hidden diversity of litter-decomposition mechanisms in mushroom-forming fungi.</title>
        <authorList>
            <person name="Floudas D."/>
            <person name="Bentzer J."/>
            <person name="Ahren D."/>
            <person name="Johansson T."/>
            <person name="Persson P."/>
            <person name="Tunlid A."/>
        </authorList>
    </citation>
    <scope>NUCLEOTIDE SEQUENCE [LARGE SCALE GENOMIC DNA]</scope>
    <source>
        <strain evidence="2 3">CBS 291.85</strain>
    </source>
</reference>
<evidence type="ECO:0000313" key="2">
    <source>
        <dbReference type="EMBL" id="KAF5342881.1"/>
    </source>
</evidence>
<keyword evidence="3" id="KW-1185">Reference proteome</keyword>
<accession>A0A8H5FN44</accession>
<evidence type="ECO:0000313" key="3">
    <source>
        <dbReference type="Proteomes" id="UP000559256"/>
    </source>
</evidence>
<feature type="compositionally biased region" description="Polar residues" evidence="1">
    <location>
        <begin position="37"/>
        <end position="52"/>
    </location>
</feature>
<organism evidence="2 3">
    <name type="scientific">Tetrapyrgos nigripes</name>
    <dbReference type="NCBI Taxonomy" id="182062"/>
    <lineage>
        <taxon>Eukaryota</taxon>
        <taxon>Fungi</taxon>
        <taxon>Dikarya</taxon>
        <taxon>Basidiomycota</taxon>
        <taxon>Agaricomycotina</taxon>
        <taxon>Agaricomycetes</taxon>
        <taxon>Agaricomycetidae</taxon>
        <taxon>Agaricales</taxon>
        <taxon>Marasmiineae</taxon>
        <taxon>Marasmiaceae</taxon>
        <taxon>Tetrapyrgos</taxon>
    </lineage>
</organism>
<name>A0A8H5FN44_9AGAR</name>
<dbReference type="EMBL" id="JAACJM010000154">
    <property type="protein sequence ID" value="KAF5342881.1"/>
    <property type="molecule type" value="Genomic_DNA"/>
</dbReference>